<evidence type="ECO:0000313" key="10">
    <source>
        <dbReference type="Proteomes" id="UP000176558"/>
    </source>
</evidence>
<dbReference type="InterPro" id="IPR007627">
    <property type="entry name" value="RNA_pol_sigma70_r2"/>
</dbReference>
<comment type="caution">
    <text evidence="9">The sequence shown here is derived from an EMBL/GenBank/DDBJ whole genome shotgun (WGS) entry which is preliminary data.</text>
</comment>
<dbReference type="EMBL" id="MHWT01000014">
    <property type="protein sequence ID" value="OHB12575.1"/>
    <property type="molecule type" value="Genomic_DNA"/>
</dbReference>
<dbReference type="SUPFAM" id="SSF88946">
    <property type="entry name" value="Sigma2 domain of RNA polymerase sigma factors"/>
    <property type="match status" value="1"/>
</dbReference>
<evidence type="ECO:0000259" key="8">
    <source>
        <dbReference type="Pfam" id="PF08281"/>
    </source>
</evidence>
<gene>
    <name evidence="9" type="ORF">A3G99_02020</name>
</gene>
<evidence type="ECO:0000256" key="2">
    <source>
        <dbReference type="ARBA" id="ARBA00023015"/>
    </source>
</evidence>
<evidence type="ECO:0000256" key="4">
    <source>
        <dbReference type="ARBA" id="ARBA00023125"/>
    </source>
</evidence>
<dbReference type="PANTHER" id="PTHR43133">
    <property type="entry name" value="RNA POLYMERASE ECF-TYPE SIGMA FACTO"/>
    <property type="match status" value="1"/>
</dbReference>
<dbReference type="Gene3D" id="1.10.1740.10">
    <property type="match status" value="1"/>
</dbReference>
<comment type="similarity">
    <text evidence="1 6">Belongs to the sigma-70 factor family. ECF subfamily.</text>
</comment>
<dbReference type="CDD" id="cd06171">
    <property type="entry name" value="Sigma70_r4"/>
    <property type="match status" value="1"/>
</dbReference>
<dbReference type="InterPro" id="IPR014284">
    <property type="entry name" value="RNA_pol_sigma-70_dom"/>
</dbReference>
<dbReference type="SUPFAM" id="SSF88659">
    <property type="entry name" value="Sigma3 and sigma4 domains of RNA polymerase sigma factors"/>
    <property type="match status" value="1"/>
</dbReference>
<keyword evidence="5 6" id="KW-0804">Transcription</keyword>
<organism evidence="9 10">
    <name type="scientific">Candidatus Zambryskibacteria bacterium RIFCSPLOWO2_12_FULL_39_23</name>
    <dbReference type="NCBI Taxonomy" id="1802776"/>
    <lineage>
        <taxon>Bacteria</taxon>
        <taxon>Candidatus Zambryskiibacteriota</taxon>
    </lineage>
</organism>
<sequence>MSSNKSGKELERTLLDAYEKYSNSVFKFILFKINNRERSLEILQEVFMKTWIHMSNNDQIENIRAFLYKVAGNLVIDEYRKRNRMEYKTESLDKLHEDGFEPSQSVDVSDSFIDRMDGLQVMELVRDLPEMYANVLFMKYTEELSISEIAESAGVSENVVSVRLNRAMSKLRNVLDTKLKKYKK</sequence>
<dbReference type="Pfam" id="PF08281">
    <property type="entry name" value="Sigma70_r4_2"/>
    <property type="match status" value="1"/>
</dbReference>
<keyword evidence="2 6" id="KW-0805">Transcription regulation</keyword>
<keyword evidence="3 6" id="KW-0731">Sigma factor</keyword>
<dbReference type="InterPro" id="IPR039425">
    <property type="entry name" value="RNA_pol_sigma-70-like"/>
</dbReference>
<dbReference type="InterPro" id="IPR013249">
    <property type="entry name" value="RNA_pol_sigma70_r4_t2"/>
</dbReference>
<evidence type="ECO:0000259" key="7">
    <source>
        <dbReference type="Pfam" id="PF04542"/>
    </source>
</evidence>
<evidence type="ECO:0000313" key="9">
    <source>
        <dbReference type="EMBL" id="OHB12575.1"/>
    </source>
</evidence>
<feature type="domain" description="RNA polymerase sigma-70 region 2" evidence="7">
    <location>
        <begin position="18"/>
        <end position="84"/>
    </location>
</feature>
<proteinExistence type="inferred from homology"/>
<name>A0A1G2UT59_9BACT</name>
<dbReference type="InterPro" id="IPR013324">
    <property type="entry name" value="RNA_pol_sigma_r3/r4-like"/>
</dbReference>
<dbReference type="Gene3D" id="1.10.10.10">
    <property type="entry name" value="Winged helix-like DNA-binding domain superfamily/Winged helix DNA-binding domain"/>
    <property type="match status" value="1"/>
</dbReference>
<dbReference type="PANTHER" id="PTHR43133:SF62">
    <property type="entry name" value="RNA POLYMERASE SIGMA FACTOR SIGZ"/>
    <property type="match status" value="1"/>
</dbReference>
<dbReference type="GO" id="GO:0003677">
    <property type="term" value="F:DNA binding"/>
    <property type="evidence" value="ECO:0007669"/>
    <property type="project" value="UniProtKB-KW"/>
</dbReference>
<dbReference type="NCBIfam" id="TIGR02937">
    <property type="entry name" value="sigma70-ECF"/>
    <property type="match status" value="1"/>
</dbReference>
<evidence type="ECO:0000256" key="5">
    <source>
        <dbReference type="ARBA" id="ARBA00023163"/>
    </source>
</evidence>
<reference evidence="9 10" key="1">
    <citation type="journal article" date="2016" name="Nat. Commun.">
        <title>Thousands of microbial genomes shed light on interconnected biogeochemical processes in an aquifer system.</title>
        <authorList>
            <person name="Anantharaman K."/>
            <person name="Brown C.T."/>
            <person name="Hug L.A."/>
            <person name="Sharon I."/>
            <person name="Castelle C.J."/>
            <person name="Probst A.J."/>
            <person name="Thomas B.C."/>
            <person name="Singh A."/>
            <person name="Wilkins M.J."/>
            <person name="Karaoz U."/>
            <person name="Brodie E.L."/>
            <person name="Williams K.H."/>
            <person name="Hubbard S.S."/>
            <person name="Banfield J.F."/>
        </authorList>
    </citation>
    <scope>NUCLEOTIDE SEQUENCE [LARGE SCALE GENOMIC DNA]</scope>
</reference>
<accession>A0A1G2UT59</accession>
<feature type="domain" description="RNA polymerase sigma factor 70 region 4 type 2" evidence="8">
    <location>
        <begin position="120"/>
        <end position="171"/>
    </location>
</feature>
<dbReference type="InterPro" id="IPR036388">
    <property type="entry name" value="WH-like_DNA-bd_sf"/>
</dbReference>
<dbReference type="PROSITE" id="PS01063">
    <property type="entry name" value="SIGMA70_ECF"/>
    <property type="match status" value="1"/>
</dbReference>
<dbReference type="InterPro" id="IPR000838">
    <property type="entry name" value="RNA_pol_sigma70_ECF_CS"/>
</dbReference>
<evidence type="ECO:0000256" key="3">
    <source>
        <dbReference type="ARBA" id="ARBA00023082"/>
    </source>
</evidence>
<dbReference type="AlphaFoldDB" id="A0A1G2UT59"/>
<dbReference type="Proteomes" id="UP000176558">
    <property type="component" value="Unassembled WGS sequence"/>
</dbReference>
<dbReference type="GO" id="GO:0016987">
    <property type="term" value="F:sigma factor activity"/>
    <property type="evidence" value="ECO:0007669"/>
    <property type="project" value="UniProtKB-KW"/>
</dbReference>
<protein>
    <recommendedName>
        <fullName evidence="6">RNA polymerase sigma factor</fullName>
    </recommendedName>
</protein>
<keyword evidence="4 6" id="KW-0238">DNA-binding</keyword>
<dbReference type="GO" id="GO:0006352">
    <property type="term" value="P:DNA-templated transcription initiation"/>
    <property type="evidence" value="ECO:0007669"/>
    <property type="project" value="InterPro"/>
</dbReference>
<dbReference type="InterPro" id="IPR013325">
    <property type="entry name" value="RNA_pol_sigma_r2"/>
</dbReference>
<dbReference type="Pfam" id="PF04542">
    <property type="entry name" value="Sigma70_r2"/>
    <property type="match status" value="1"/>
</dbReference>
<evidence type="ECO:0000256" key="1">
    <source>
        <dbReference type="ARBA" id="ARBA00010641"/>
    </source>
</evidence>
<evidence type="ECO:0000256" key="6">
    <source>
        <dbReference type="RuleBase" id="RU000716"/>
    </source>
</evidence>